<feature type="domain" description="NAD-dependent epimerase/dehydratase" evidence="11">
    <location>
        <begin position="3"/>
        <end position="248"/>
    </location>
</feature>
<dbReference type="CDD" id="cd05247">
    <property type="entry name" value="UDP_G4E_1_SDR_e"/>
    <property type="match status" value="1"/>
</dbReference>
<proteinExistence type="inferred from homology"/>
<evidence type="ECO:0000256" key="5">
    <source>
        <dbReference type="ARBA" id="ARBA00013189"/>
    </source>
</evidence>
<dbReference type="InterPro" id="IPR005886">
    <property type="entry name" value="UDP_G4E"/>
</dbReference>
<dbReference type="InterPro" id="IPR036291">
    <property type="entry name" value="NAD(P)-bd_dom_sf"/>
</dbReference>
<dbReference type="GO" id="GO:0003978">
    <property type="term" value="F:UDP-glucose 4-epimerase activity"/>
    <property type="evidence" value="ECO:0007669"/>
    <property type="project" value="UniProtKB-UniRule"/>
</dbReference>
<evidence type="ECO:0000256" key="1">
    <source>
        <dbReference type="ARBA" id="ARBA00000083"/>
    </source>
</evidence>
<accession>A0A9X3EPA8</accession>
<dbReference type="GO" id="GO:0033499">
    <property type="term" value="P:galactose catabolic process via UDP-galactose, Leloir pathway"/>
    <property type="evidence" value="ECO:0007669"/>
    <property type="project" value="TreeGrafter"/>
</dbReference>
<evidence type="ECO:0000256" key="10">
    <source>
        <dbReference type="RuleBase" id="RU366046"/>
    </source>
</evidence>
<gene>
    <name evidence="12" type="primary">galE</name>
    <name evidence="12" type="ORF">OV079_01510</name>
</gene>
<comment type="caution">
    <text evidence="12">The sequence shown here is derived from an EMBL/GenBank/DDBJ whole genome shotgun (WGS) entry which is preliminary data.</text>
</comment>
<evidence type="ECO:0000256" key="6">
    <source>
        <dbReference type="ARBA" id="ARBA00018569"/>
    </source>
</evidence>
<comment type="similarity">
    <text evidence="4 10">Belongs to the NAD(P)-dependent epimerase/dehydratase family.</text>
</comment>
<comment type="pathway">
    <text evidence="3 10">Carbohydrate metabolism; galactose metabolism.</text>
</comment>
<dbReference type="Pfam" id="PF01370">
    <property type="entry name" value="Epimerase"/>
    <property type="match status" value="1"/>
</dbReference>
<dbReference type="Gene3D" id="3.90.25.10">
    <property type="entry name" value="UDP-galactose 4-epimerase, domain 1"/>
    <property type="match status" value="1"/>
</dbReference>
<dbReference type="PANTHER" id="PTHR43725">
    <property type="entry name" value="UDP-GLUCOSE 4-EPIMERASE"/>
    <property type="match status" value="1"/>
</dbReference>
<evidence type="ECO:0000256" key="4">
    <source>
        <dbReference type="ARBA" id="ARBA00007637"/>
    </source>
</evidence>
<evidence type="ECO:0000313" key="13">
    <source>
        <dbReference type="Proteomes" id="UP001150924"/>
    </source>
</evidence>
<name>A0A9X3EPA8_9BACT</name>
<dbReference type="EC" id="5.1.3.2" evidence="5 10"/>
<comment type="catalytic activity">
    <reaction evidence="1 10">
        <text>UDP-alpha-D-glucose = UDP-alpha-D-galactose</text>
        <dbReference type="Rhea" id="RHEA:22168"/>
        <dbReference type="ChEBI" id="CHEBI:58885"/>
        <dbReference type="ChEBI" id="CHEBI:66914"/>
        <dbReference type="EC" id="5.1.3.2"/>
    </reaction>
</comment>
<dbReference type="RefSeq" id="WP_267765809.1">
    <property type="nucleotide sequence ID" value="NZ_JAPNKE010000002.1"/>
</dbReference>
<evidence type="ECO:0000256" key="3">
    <source>
        <dbReference type="ARBA" id="ARBA00004947"/>
    </source>
</evidence>
<keyword evidence="7 10" id="KW-0520">NAD</keyword>
<dbReference type="SUPFAM" id="SSF51735">
    <property type="entry name" value="NAD(P)-binding Rossmann-fold domains"/>
    <property type="match status" value="1"/>
</dbReference>
<evidence type="ECO:0000259" key="11">
    <source>
        <dbReference type="Pfam" id="PF01370"/>
    </source>
</evidence>
<organism evidence="12 13">
    <name type="scientific">Nannocystis pusilla</name>
    <dbReference type="NCBI Taxonomy" id="889268"/>
    <lineage>
        <taxon>Bacteria</taxon>
        <taxon>Pseudomonadati</taxon>
        <taxon>Myxococcota</taxon>
        <taxon>Polyangia</taxon>
        <taxon>Nannocystales</taxon>
        <taxon>Nannocystaceae</taxon>
        <taxon>Nannocystis</taxon>
    </lineage>
</organism>
<evidence type="ECO:0000313" key="12">
    <source>
        <dbReference type="EMBL" id="MCY1004266.1"/>
    </source>
</evidence>
<evidence type="ECO:0000256" key="8">
    <source>
        <dbReference type="ARBA" id="ARBA00023235"/>
    </source>
</evidence>
<evidence type="ECO:0000256" key="9">
    <source>
        <dbReference type="ARBA" id="ARBA00023277"/>
    </source>
</evidence>
<keyword evidence="9 10" id="KW-0119">Carbohydrate metabolism</keyword>
<evidence type="ECO:0000256" key="2">
    <source>
        <dbReference type="ARBA" id="ARBA00001911"/>
    </source>
</evidence>
<keyword evidence="13" id="KW-1185">Reference proteome</keyword>
<evidence type="ECO:0000256" key="7">
    <source>
        <dbReference type="ARBA" id="ARBA00023027"/>
    </source>
</evidence>
<dbReference type="Proteomes" id="UP001150924">
    <property type="component" value="Unassembled WGS sequence"/>
</dbReference>
<comment type="cofactor">
    <cofactor evidence="2 10">
        <name>NAD(+)</name>
        <dbReference type="ChEBI" id="CHEBI:57540"/>
    </cofactor>
</comment>
<reference evidence="12" key="1">
    <citation type="submission" date="2022-11" db="EMBL/GenBank/DDBJ databases">
        <title>Minimal conservation of predation-associated metabolite biosynthetic gene clusters underscores biosynthetic potential of Myxococcota including descriptions for ten novel species: Archangium lansinium sp. nov., Myxococcus landrumus sp. nov., Nannocystis bai.</title>
        <authorList>
            <person name="Ahearne A."/>
            <person name="Stevens C."/>
            <person name="Phillips K."/>
        </authorList>
    </citation>
    <scope>NUCLEOTIDE SEQUENCE</scope>
    <source>
        <strain evidence="12">Na p29</strain>
    </source>
</reference>
<dbReference type="AlphaFoldDB" id="A0A9X3EPA8"/>
<keyword evidence="8 10" id="KW-0413">Isomerase</keyword>
<dbReference type="Gene3D" id="3.40.50.720">
    <property type="entry name" value="NAD(P)-binding Rossmann-like Domain"/>
    <property type="match status" value="1"/>
</dbReference>
<comment type="subunit">
    <text evidence="10">Homodimer.</text>
</comment>
<dbReference type="PANTHER" id="PTHR43725:SF53">
    <property type="entry name" value="UDP-ARABINOSE 4-EPIMERASE 1"/>
    <property type="match status" value="1"/>
</dbReference>
<dbReference type="EMBL" id="JAPNKE010000002">
    <property type="protein sequence ID" value="MCY1004266.1"/>
    <property type="molecule type" value="Genomic_DNA"/>
</dbReference>
<dbReference type="InterPro" id="IPR001509">
    <property type="entry name" value="Epimerase_deHydtase"/>
</dbReference>
<sequence>MRVLVTGGAGYIGSVVVEELLAAGHEVAVIDNLSKGHADAVPAGVELVRADLRDADLVRRLLRHARVEAVVHMAADSLVGESVQSPAKYYDNNVVAGLGLLGAMVAVGVHRLVFSSTAAVYGEPEAQPIDETAPTRPTNPYGETKLALERALAWYERAYGLRSASLRYFNAAGASARCGESHDPETHLIPLVLQVALGRAPYVTLYGDDYPTPDGTCVRDYIHVVDLARAHVLALSGLDRGSCIYNLGCGGSGYSVRQVIDTARAVTGAAIPVRMGTRRAGDPAVLVASFARIQHDLGWEPRLGALATIVESAWTWLRAHPNGYVH</sequence>
<protein>
    <recommendedName>
        <fullName evidence="6 10">UDP-glucose 4-epimerase</fullName>
        <ecNumber evidence="5 10">5.1.3.2</ecNumber>
    </recommendedName>
</protein>
<dbReference type="NCBIfam" id="TIGR01179">
    <property type="entry name" value="galE"/>
    <property type="match status" value="1"/>
</dbReference>